<evidence type="ECO:0000313" key="6">
    <source>
        <dbReference type="Proteomes" id="UP001152795"/>
    </source>
</evidence>
<organism evidence="5 6">
    <name type="scientific">Paramuricea clavata</name>
    <name type="common">Red gorgonian</name>
    <name type="synonym">Violescent sea-whip</name>
    <dbReference type="NCBI Taxonomy" id="317549"/>
    <lineage>
        <taxon>Eukaryota</taxon>
        <taxon>Metazoa</taxon>
        <taxon>Cnidaria</taxon>
        <taxon>Anthozoa</taxon>
        <taxon>Octocorallia</taxon>
        <taxon>Malacalcyonacea</taxon>
        <taxon>Plexauridae</taxon>
        <taxon>Paramuricea</taxon>
    </lineage>
</organism>
<proteinExistence type="predicted"/>
<accession>A0A7D9EVM0</accession>
<dbReference type="CDD" id="cd00637">
    <property type="entry name" value="7tm_classA_rhodopsin-like"/>
    <property type="match status" value="1"/>
</dbReference>
<dbReference type="Gene3D" id="2.30.30.140">
    <property type="match status" value="1"/>
</dbReference>
<dbReference type="OrthoDB" id="5956589at2759"/>
<dbReference type="GO" id="GO:0016020">
    <property type="term" value="C:membrane"/>
    <property type="evidence" value="ECO:0007669"/>
    <property type="project" value="UniProtKB-SubCell"/>
</dbReference>
<dbReference type="EMBL" id="CACRXK020009218">
    <property type="protein sequence ID" value="CAB4016687.1"/>
    <property type="molecule type" value="Genomic_DNA"/>
</dbReference>
<dbReference type="InterPro" id="IPR002999">
    <property type="entry name" value="Tudor"/>
</dbReference>
<comment type="caution">
    <text evidence="5">The sequence shown here is derived from an EMBL/GenBank/DDBJ whole genome shotgun (WGS) entry which is preliminary data.</text>
</comment>
<comment type="subcellular location">
    <subcellularLocation>
        <location evidence="1">Membrane</location>
    </subcellularLocation>
</comment>
<evidence type="ECO:0000256" key="2">
    <source>
        <dbReference type="ARBA" id="ARBA00022692"/>
    </source>
</evidence>
<dbReference type="InterPro" id="IPR000276">
    <property type="entry name" value="GPCR_Rhodpsn"/>
</dbReference>
<evidence type="ECO:0000256" key="4">
    <source>
        <dbReference type="ARBA" id="ARBA00023136"/>
    </source>
</evidence>
<dbReference type="PROSITE" id="PS50262">
    <property type="entry name" value="G_PROTEIN_RECEP_F1_2"/>
    <property type="match status" value="1"/>
</dbReference>
<dbReference type="AlphaFoldDB" id="A0A7D9EVM0"/>
<keyword evidence="5" id="KW-0675">Receptor</keyword>
<dbReference type="SMART" id="SM00333">
    <property type="entry name" value="TUDOR"/>
    <property type="match status" value="1"/>
</dbReference>
<dbReference type="PRINTS" id="PR00237">
    <property type="entry name" value="GPCRRHODOPSN"/>
</dbReference>
<dbReference type="Pfam" id="PF00001">
    <property type="entry name" value="7tm_1"/>
    <property type="match status" value="1"/>
</dbReference>
<dbReference type="SUPFAM" id="SSF63748">
    <property type="entry name" value="Tudor/PWWP/MBT"/>
    <property type="match status" value="1"/>
</dbReference>
<evidence type="ECO:0000256" key="3">
    <source>
        <dbReference type="ARBA" id="ARBA00022989"/>
    </source>
</evidence>
<dbReference type="PANTHER" id="PTHR45698:SF1">
    <property type="entry name" value="TRACE AMINE-ASSOCIATED RECEPTOR 13C-LIKE"/>
    <property type="match status" value="1"/>
</dbReference>
<dbReference type="Proteomes" id="UP001152795">
    <property type="component" value="Unassembled WGS sequence"/>
</dbReference>
<dbReference type="GO" id="GO:0004930">
    <property type="term" value="F:G protein-coupled receptor activity"/>
    <property type="evidence" value="ECO:0007669"/>
    <property type="project" value="InterPro"/>
</dbReference>
<dbReference type="InterPro" id="IPR017452">
    <property type="entry name" value="GPCR_Rhodpsn_7TM"/>
</dbReference>
<keyword evidence="6" id="KW-1185">Reference proteome</keyword>
<evidence type="ECO:0000313" key="5">
    <source>
        <dbReference type="EMBL" id="CAB4016687.1"/>
    </source>
</evidence>
<dbReference type="SUPFAM" id="SSF81321">
    <property type="entry name" value="Family A G protein-coupled receptor-like"/>
    <property type="match status" value="1"/>
</dbReference>
<dbReference type="PANTHER" id="PTHR45698">
    <property type="entry name" value="TRACE AMINE-ASSOCIATED RECEPTOR 19N-RELATED"/>
    <property type="match status" value="1"/>
</dbReference>
<name>A0A7D9EVM0_PARCT</name>
<keyword evidence="2" id="KW-0812">Transmembrane</keyword>
<protein>
    <submittedName>
        <fullName evidence="5">Histamine H2 receptor-like</fullName>
    </submittedName>
</protein>
<gene>
    <name evidence="5" type="ORF">PACLA_8A071911</name>
</gene>
<keyword evidence="4" id="KW-0472">Membrane</keyword>
<keyword evidence="3" id="KW-1133">Transmembrane helix</keyword>
<evidence type="ECO:0000256" key="1">
    <source>
        <dbReference type="ARBA" id="ARBA00004370"/>
    </source>
</evidence>
<dbReference type="Gene3D" id="1.20.1070.10">
    <property type="entry name" value="Rhodopsin 7-helix transmembrane proteins"/>
    <property type="match status" value="1"/>
</dbReference>
<sequence length="402" mass="46156">MTYMKFIATPIASLAVLSNIGVVILFLRNTIWLKKPYNVFILHLAFTDLTTGILMSIAPGLSFKPTTVPDNLFFGRLYCQTIAGYWLFFALGAVSVYTCLFLTIERWTAICRPFKYRMRFANKHLIKYLVLIWILGLGTSRLGTVSRTYQTKTSNMTAAKCIGTPLVEGDFIGSITVCSVSLKFFIPSGIILVLYARTIRKIIQTGKQFHGQNKREQAIRNVTKMAATASLVLIACWLPSQIYLILLKYGKAKLFSHFHNSTIVLVSINSTLNPFIYALWGRQFKIGIKSVGSRVYARWSNGLYYKVGFVSKSNRRTVSINYDDGDSITLPKSDKRAVILDNLPRDHLVELGQQVIGYWPWRVRYYPGYISRFCGYRTRKFRLRFEDRQIRCQHIYEIRMVP</sequence>
<reference evidence="5" key="1">
    <citation type="submission" date="2020-04" db="EMBL/GenBank/DDBJ databases">
        <authorList>
            <person name="Alioto T."/>
            <person name="Alioto T."/>
            <person name="Gomez Garrido J."/>
        </authorList>
    </citation>
    <scope>NUCLEOTIDE SEQUENCE</scope>
    <source>
        <strain evidence="5">A484AB</strain>
    </source>
</reference>